<evidence type="ECO:0000313" key="3">
    <source>
        <dbReference type="Proteomes" id="UP000226592"/>
    </source>
</evidence>
<dbReference type="Proteomes" id="UP000226592">
    <property type="component" value="Unassembled WGS sequence"/>
</dbReference>
<feature type="transmembrane region" description="Helical" evidence="1">
    <location>
        <begin position="89"/>
        <end position="112"/>
    </location>
</feature>
<accession>A0A2D6M0T0</accession>
<dbReference type="EMBL" id="NZBU01000005">
    <property type="protein sequence ID" value="MAG22027.1"/>
    <property type="molecule type" value="Genomic_DNA"/>
</dbReference>
<organism evidence="2 3">
    <name type="scientific">Candidatus Iainarchaeum sp</name>
    <dbReference type="NCBI Taxonomy" id="3101447"/>
    <lineage>
        <taxon>Archaea</taxon>
        <taxon>Candidatus Iainarchaeota</taxon>
        <taxon>Candidatus Iainarchaeia</taxon>
        <taxon>Candidatus Iainarchaeales</taxon>
        <taxon>Candidatus Iainarchaeaceae</taxon>
        <taxon>Candidatus Iainarchaeum</taxon>
    </lineage>
</organism>
<keyword evidence="1" id="KW-1133">Transmembrane helix</keyword>
<keyword evidence="1" id="KW-0472">Membrane</keyword>
<dbReference type="AlphaFoldDB" id="A0A2D6M0T0"/>
<keyword evidence="1" id="KW-0812">Transmembrane</keyword>
<feature type="transmembrane region" description="Helical" evidence="1">
    <location>
        <begin position="20"/>
        <end position="38"/>
    </location>
</feature>
<protein>
    <submittedName>
        <fullName evidence="2">Uncharacterized protein</fullName>
    </submittedName>
</protein>
<evidence type="ECO:0000256" key="1">
    <source>
        <dbReference type="SAM" id="Phobius"/>
    </source>
</evidence>
<sequence>MLFETKPKGILFKAGKTFSFVLMLGFFLAVLYLIFFQYGFLGENLLLFGAAILTLVIINVVFPRVLDAIKKNELSEGMKHGAELFAEKFSHAISVATLSITYIIGVGLVFVVSRIFGKRFMEITPAKKQSYWLDKKEMGKSDEMF</sequence>
<comment type="caution">
    <text evidence="2">The sequence shown here is derived from an EMBL/GenBank/DDBJ whole genome shotgun (WGS) entry which is preliminary data.</text>
</comment>
<feature type="transmembrane region" description="Helical" evidence="1">
    <location>
        <begin position="45"/>
        <end position="66"/>
    </location>
</feature>
<proteinExistence type="predicted"/>
<evidence type="ECO:0000313" key="2">
    <source>
        <dbReference type="EMBL" id="MAG22027.1"/>
    </source>
</evidence>
<gene>
    <name evidence="2" type="ORF">CL943_01800</name>
</gene>
<name>A0A2D6M0T0_9ARCH</name>
<reference evidence="3" key="1">
    <citation type="submission" date="2017-09" db="EMBL/GenBank/DDBJ databases">
        <title>The Reconstruction of 2,631 Draft Metagenome-Assembled Genomes from the Global Oceans.</title>
        <authorList>
            <person name="Tully B.J."/>
            <person name="Graham E.D."/>
            <person name="Heidelberg J.F."/>
        </authorList>
    </citation>
    <scope>NUCLEOTIDE SEQUENCE [LARGE SCALE GENOMIC DNA]</scope>
</reference>